<accession>A0A182CYZ3</accession>
<feature type="compositionally biased region" description="Low complexity" evidence="1">
    <location>
        <begin position="213"/>
        <end position="236"/>
    </location>
</feature>
<proteinExistence type="predicted"/>
<name>A0A182CYZ3_BLAVI</name>
<organism evidence="3">
    <name type="scientific">Blastochloris viridis</name>
    <name type="common">Rhodopseudomonas viridis</name>
    <dbReference type="NCBI Taxonomy" id="1079"/>
    <lineage>
        <taxon>Bacteria</taxon>
        <taxon>Pseudomonadati</taxon>
        <taxon>Pseudomonadota</taxon>
        <taxon>Alphaproteobacteria</taxon>
        <taxon>Hyphomicrobiales</taxon>
        <taxon>Blastochloridaceae</taxon>
        <taxon>Blastochloris</taxon>
    </lineage>
</organism>
<keyword evidence="2" id="KW-1133">Transmembrane helix</keyword>
<protein>
    <submittedName>
        <fullName evidence="3">Putative photosynthetic complex assembly protein</fullName>
    </submittedName>
</protein>
<dbReference type="InterPro" id="IPR054839">
    <property type="entry name" value="puhB_PGC"/>
</dbReference>
<dbReference type="EMBL" id="AP014854">
    <property type="protein sequence ID" value="BAR98354.1"/>
    <property type="molecule type" value="Genomic_DNA"/>
</dbReference>
<feature type="transmembrane region" description="Helical" evidence="2">
    <location>
        <begin position="40"/>
        <end position="61"/>
    </location>
</feature>
<reference evidence="3" key="1">
    <citation type="journal article" date="2015" name="Genome Announc.">
        <title>Complete Genome Sequence of the Bacteriochlorophyll b-Producing Photosynthetic Bacterium Blastochloris viridis.</title>
        <authorList>
            <person name="Tsukatani Y."/>
            <person name="Hirose Y."/>
            <person name="Harada J."/>
            <person name="Misawa N."/>
            <person name="Mori K."/>
            <person name="Inoue K."/>
            <person name="Tamiaki H."/>
        </authorList>
    </citation>
    <scope>NUCLEOTIDE SEQUENCE [LARGE SCALE GENOMIC DNA]</scope>
    <source>
        <strain evidence="3">DSM 133</strain>
    </source>
</reference>
<sequence>MSHDDFEGEYAPGLPGPLPAGEDMLWQGAPQWRRLAVQAFHVRAVAAYFALLIVWALLAGYGSETTKALTLTVSWLFTGGAVAVGVFLLAAWATTRSTVITITTRRVIIQCGVVLQMTFNLPFKAIERAALRLYSDGTGDIPLTLSPSSTVNYVAMWPYVRPWRFERPEPMLRCIPDAAKVSEILANAMSAAAAARAEQHAKDEAWFGGNDGAGHAAPAAAGTAEAAAPNEATATEIETDQPKSASVNK</sequence>
<keyword evidence="2" id="KW-0472">Membrane</keyword>
<evidence type="ECO:0000313" key="3">
    <source>
        <dbReference type="EMBL" id="BAR98354.1"/>
    </source>
</evidence>
<dbReference type="AlphaFoldDB" id="A0A182CYZ3"/>
<dbReference type="RefSeq" id="WP_197604389.1">
    <property type="nucleotide sequence ID" value="NZ_AP014854.2"/>
</dbReference>
<evidence type="ECO:0000256" key="1">
    <source>
        <dbReference type="SAM" id="MobiDB-lite"/>
    </source>
</evidence>
<evidence type="ECO:0000256" key="2">
    <source>
        <dbReference type="SAM" id="Phobius"/>
    </source>
</evidence>
<feature type="transmembrane region" description="Helical" evidence="2">
    <location>
        <begin position="73"/>
        <end position="93"/>
    </location>
</feature>
<gene>
    <name evidence="3" type="ORF">BV133_761</name>
</gene>
<feature type="region of interest" description="Disordered" evidence="1">
    <location>
        <begin position="205"/>
        <end position="249"/>
    </location>
</feature>
<dbReference type="NCBIfam" id="NF040894">
    <property type="entry name" value="puhB_PGC"/>
    <property type="match status" value="1"/>
</dbReference>
<keyword evidence="2" id="KW-0812">Transmembrane</keyword>